<evidence type="ECO:0000256" key="5">
    <source>
        <dbReference type="ARBA" id="ARBA00023186"/>
    </source>
</evidence>
<dbReference type="PANTHER" id="PTHR12425">
    <property type="entry name" value="SYNEMBRYN"/>
    <property type="match status" value="1"/>
</dbReference>
<evidence type="ECO:0000313" key="7">
    <source>
        <dbReference type="Proteomes" id="UP000076858"/>
    </source>
</evidence>
<dbReference type="GO" id="GO:0007186">
    <property type="term" value="P:G protein-coupled receptor signaling pathway"/>
    <property type="evidence" value="ECO:0007669"/>
    <property type="project" value="TreeGrafter"/>
</dbReference>
<dbReference type="Pfam" id="PF10165">
    <property type="entry name" value="Ric8"/>
    <property type="match status" value="1"/>
</dbReference>
<comment type="similarity">
    <text evidence="2">Belongs to the synembryn family.</text>
</comment>
<dbReference type="Gene3D" id="1.25.10.10">
    <property type="entry name" value="Leucine-rich Repeat Variant"/>
    <property type="match status" value="1"/>
</dbReference>
<dbReference type="EMBL" id="LRGB01003123">
    <property type="protein sequence ID" value="KZS04236.1"/>
    <property type="molecule type" value="Genomic_DNA"/>
</dbReference>
<evidence type="ECO:0000256" key="4">
    <source>
        <dbReference type="ARBA" id="ARBA00022658"/>
    </source>
</evidence>
<dbReference type="InterPro" id="IPR019318">
    <property type="entry name" value="Gua_nucleotide_exch_fac_Ric8"/>
</dbReference>
<comment type="caution">
    <text evidence="6">The sequence shown here is derived from an EMBL/GenBank/DDBJ whole genome shotgun (WGS) entry which is preliminary data.</text>
</comment>
<comment type="subcellular location">
    <subcellularLocation>
        <location evidence="1">Cytoplasm</location>
        <location evidence="1">Cell cortex</location>
    </subcellularLocation>
</comment>
<accession>A0A164LLS2</accession>
<dbReference type="AlphaFoldDB" id="A0A164LLS2"/>
<dbReference type="InterPro" id="IPR016024">
    <property type="entry name" value="ARM-type_fold"/>
</dbReference>
<dbReference type="PRINTS" id="PR01802">
    <property type="entry name" value="SYNEMBRYN"/>
</dbReference>
<dbReference type="Proteomes" id="UP000076858">
    <property type="component" value="Unassembled WGS sequence"/>
</dbReference>
<evidence type="ECO:0000256" key="1">
    <source>
        <dbReference type="ARBA" id="ARBA00004544"/>
    </source>
</evidence>
<keyword evidence="4" id="KW-0344">Guanine-nucleotide releasing factor</keyword>
<dbReference type="STRING" id="35525.A0A164LLS2"/>
<protein>
    <submittedName>
        <fullName evidence="6">Synembryn</fullName>
    </submittedName>
</protein>
<evidence type="ECO:0000256" key="2">
    <source>
        <dbReference type="ARBA" id="ARBA00009049"/>
    </source>
</evidence>
<dbReference type="OrthoDB" id="5585685at2759"/>
<sequence>MDFINVLKSRDGSKIPNVLEEFIIKNAKCFTFQSMETCKIQTEVWNSLSELLRDEEFSDSHPQCLQILKILSRDQQHLDEIVTDSLINLLIDKANLSLHQSSTLPKEFNSILEAQKCIFNLVFSHLKSRTLFSETSIAEAIFVRLSVDNPSSIPHEVILFDLKILFLLTALCSNCRPSLRYSLHGIQRLTKYLEHCTENGVDHLDCNTVDLCCETLKIIFNLLLSSDKPSDLAVDTDNELQLQCHLMKIIRQFLLINSNAVKKKEALKSHAINLLTSMSYESYEELIPPSANTEDGFQGCDITALVVFLEYLDERLEKPARVLQEELLPVLTVLIQFSKTNRIARKFIRSRVLPPLRDVMHRPEEGDTLRNKLCRLMTSPVTQVEFLVAEFLFVLCKENVSRLIKYSGYGNAAGLLAHRGLMMGHPPTHVSTYSSDSEDSGTEEYKQAEHSINPITGSYEPERPNPLDQMSDEQKEYEAVKLVNMIDKLQRKGIIQPARVGEDGKPRAIEHVMELQKD</sequence>
<dbReference type="GO" id="GO:0005085">
    <property type="term" value="F:guanyl-nucleotide exchange factor activity"/>
    <property type="evidence" value="ECO:0007669"/>
    <property type="project" value="UniProtKB-KW"/>
</dbReference>
<keyword evidence="5" id="KW-0143">Chaperone</keyword>
<dbReference type="InterPro" id="IPR011989">
    <property type="entry name" value="ARM-like"/>
</dbReference>
<keyword evidence="3" id="KW-0963">Cytoplasm</keyword>
<name>A0A164LLS2_9CRUS</name>
<dbReference type="SUPFAM" id="SSF48371">
    <property type="entry name" value="ARM repeat"/>
    <property type="match status" value="1"/>
</dbReference>
<dbReference type="FunFam" id="1.25.10.10:FF:001566">
    <property type="entry name" value="Uncharacterized protein"/>
    <property type="match status" value="1"/>
</dbReference>
<evidence type="ECO:0000256" key="3">
    <source>
        <dbReference type="ARBA" id="ARBA00022490"/>
    </source>
</evidence>
<dbReference type="GO" id="GO:0001965">
    <property type="term" value="F:G-protein alpha-subunit binding"/>
    <property type="evidence" value="ECO:0007669"/>
    <property type="project" value="TreeGrafter"/>
</dbReference>
<dbReference type="GO" id="GO:0005938">
    <property type="term" value="C:cell cortex"/>
    <property type="evidence" value="ECO:0007669"/>
    <property type="project" value="UniProtKB-SubCell"/>
</dbReference>
<reference evidence="6 7" key="1">
    <citation type="submission" date="2016-03" db="EMBL/GenBank/DDBJ databases">
        <title>EvidentialGene: Evidence-directed Construction of Genes on Genomes.</title>
        <authorList>
            <person name="Gilbert D.G."/>
            <person name="Choi J.-H."/>
            <person name="Mockaitis K."/>
            <person name="Colbourne J."/>
            <person name="Pfrender M."/>
        </authorList>
    </citation>
    <scope>NUCLEOTIDE SEQUENCE [LARGE SCALE GENOMIC DNA]</scope>
    <source>
        <strain evidence="6 7">Xinb3</strain>
        <tissue evidence="6">Complete organism</tissue>
    </source>
</reference>
<gene>
    <name evidence="6" type="ORF">APZ42_032519</name>
</gene>
<evidence type="ECO:0000313" key="6">
    <source>
        <dbReference type="EMBL" id="KZS04236.1"/>
    </source>
</evidence>
<proteinExistence type="inferred from homology"/>
<keyword evidence="7" id="KW-1185">Reference proteome</keyword>
<organism evidence="6 7">
    <name type="scientific">Daphnia magna</name>
    <dbReference type="NCBI Taxonomy" id="35525"/>
    <lineage>
        <taxon>Eukaryota</taxon>
        <taxon>Metazoa</taxon>
        <taxon>Ecdysozoa</taxon>
        <taxon>Arthropoda</taxon>
        <taxon>Crustacea</taxon>
        <taxon>Branchiopoda</taxon>
        <taxon>Diplostraca</taxon>
        <taxon>Cladocera</taxon>
        <taxon>Anomopoda</taxon>
        <taxon>Daphniidae</taxon>
        <taxon>Daphnia</taxon>
    </lineage>
</organism>
<dbReference type="InterPro" id="IPR008376">
    <property type="entry name" value="Chaperone_Ric-8_A/B"/>
</dbReference>
<dbReference type="PANTHER" id="PTHR12425:SF5">
    <property type="entry name" value="SYNEMBRYN"/>
    <property type="match status" value="1"/>
</dbReference>